<feature type="region of interest" description="Disordered" evidence="1">
    <location>
        <begin position="135"/>
        <end position="159"/>
    </location>
</feature>
<accession>A0A8D8I1X5</accession>
<organism evidence="2">
    <name type="scientific">Culex pipiens</name>
    <name type="common">House mosquito</name>
    <dbReference type="NCBI Taxonomy" id="7175"/>
    <lineage>
        <taxon>Eukaryota</taxon>
        <taxon>Metazoa</taxon>
        <taxon>Ecdysozoa</taxon>
        <taxon>Arthropoda</taxon>
        <taxon>Hexapoda</taxon>
        <taxon>Insecta</taxon>
        <taxon>Pterygota</taxon>
        <taxon>Neoptera</taxon>
        <taxon>Endopterygota</taxon>
        <taxon>Diptera</taxon>
        <taxon>Nematocera</taxon>
        <taxon>Culicoidea</taxon>
        <taxon>Culicidae</taxon>
        <taxon>Culicinae</taxon>
        <taxon>Culicini</taxon>
        <taxon>Culex</taxon>
        <taxon>Culex</taxon>
    </lineage>
</organism>
<dbReference type="AlphaFoldDB" id="A0A8D8I1X5"/>
<sequence>MVIFGLALSGGSAFTTAGWTFFAVPATSAAFSDCVWTISTEGAWSSFSALDDGTGGSSLWTDAGSLPGPSVTVTDNLLKRSSAFSTTVGRFSSTVLVETSAVMVRCSVGIIPVLLFALEEATSSAVRTTNPALVDGTANSPLPDPFGTAGSFPTTFADRAGGSSSDSSFTVTGGLLSPAGDGSSCRINVGG</sequence>
<dbReference type="EMBL" id="HBUE01233463">
    <property type="protein sequence ID" value="CAG6545925.1"/>
    <property type="molecule type" value="Transcribed_RNA"/>
</dbReference>
<dbReference type="EMBL" id="HBUE01340324">
    <property type="protein sequence ID" value="CAG6598088.1"/>
    <property type="molecule type" value="Transcribed_RNA"/>
</dbReference>
<evidence type="ECO:0000313" key="2">
    <source>
        <dbReference type="EMBL" id="CAG6545925.1"/>
    </source>
</evidence>
<name>A0A8D8I1X5_CULPI</name>
<evidence type="ECO:0000256" key="1">
    <source>
        <dbReference type="SAM" id="MobiDB-lite"/>
    </source>
</evidence>
<reference evidence="2" key="1">
    <citation type="submission" date="2021-05" db="EMBL/GenBank/DDBJ databases">
        <authorList>
            <person name="Alioto T."/>
            <person name="Alioto T."/>
            <person name="Gomez Garrido J."/>
        </authorList>
    </citation>
    <scope>NUCLEOTIDE SEQUENCE</scope>
</reference>
<protein>
    <submittedName>
        <fullName evidence="2">(northern house mosquito) hypothetical protein</fullName>
    </submittedName>
</protein>
<proteinExistence type="predicted"/>